<dbReference type="Proteomes" id="UP000322283">
    <property type="component" value="Unassembled WGS sequence"/>
</dbReference>
<evidence type="ECO:0000313" key="2">
    <source>
        <dbReference type="Proteomes" id="UP000322283"/>
    </source>
</evidence>
<accession>A0ABY3N226</accession>
<dbReference type="EMBL" id="VCDX01000036">
    <property type="protein sequence ID" value="TYL06498.1"/>
    <property type="molecule type" value="Genomic_DNA"/>
</dbReference>
<organism evidence="1 2">
    <name type="scientific">Neomoorella thermoacetica</name>
    <name type="common">Clostridium thermoaceticum</name>
    <dbReference type="NCBI Taxonomy" id="1525"/>
    <lineage>
        <taxon>Bacteria</taxon>
        <taxon>Bacillati</taxon>
        <taxon>Bacillota</taxon>
        <taxon>Clostridia</taxon>
        <taxon>Neomoorellales</taxon>
        <taxon>Neomoorellaceae</taxon>
        <taxon>Neomoorella</taxon>
    </lineage>
</organism>
<comment type="caution">
    <text evidence="1">The sequence shown here is derived from an EMBL/GenBank/DDBJ whole genome shotgun (WGS) entry which is preliminary data.</text>
</comment>
<gene>
    <name evidence="1" type="ORF">MTAT_30090</name>
</gene>
<name>A0ABY3N226_NEOTH</name>
<proteinExistence type="predicted"/>
<reference evidence="1 2" key="1">
    <citation type="submission" date="2019-05" db="EMBL/GenBank/DDBJ databases">
        <title>Genome sequence of Moorella thermoacetica ATCC 33924.</title>
        <authorList>
            <person name="Poehlein A."/>
            <person name="Bengelsdorf F.R."/>
            <person name="Duerre P."/>
            <person name="Daniel R."/>
        </authorList>
    </citation>
    <scope>NUCLEOTIDE SEQUENCE [LARGE SCALE GENOMIC DNA]</scope>
    <source>
        <strain evidence="1 2">ATCC 33924</strain>
    </source>
</reference>
<evidence type="ECO:0000313" key="1">
    <source>
        <dbReference type="EMBL" id="TYL06498.1"/>
    </source>
</evidence>
<protein>
    <submittedName>
        <fullName evidence="1">Uncharacterized protein</fullName>
    </submittedName>
</protein>
<sequence>MPAAQDLVHQVGPDIARADNSHFYLVHTNIPLLYKFQAQTPQAVEGYGEDIAGTGVLGCRHGAG</sequence>
<keyword evidence="2" id="KW-1185">Reference proteome</keyword>